<reference evidence="1 2" key="1">
    <citation type="submission" date="2021-05" db="EMBL/GenBank/DDBJ databases">
        <title>Genome Assembly of Synthetic Allotetraploid Brassica napus Reveals Homoeologous Exchanges between Subgenomes.</title>
        <authorList>
            <person name="Davis J.T."/>
        </authorList>
    </citation>
    <scope>NUCLEOTIDE SEQUENCE [LARGE SCALE GENOMIC DNA]</scope>
    <source>
        <strain evidence="2">cv. Da-Ae</strain>
        <tissue evidence="1">Seedling</tissue>
    </source>
</reference>
<proteinExistence type="predicted"/>
<organism evidence="1 2">
    <name type="scientific">Brassica napus</name>
    <name type="common">Rape</name>
    <dbReference type="NCBI Taxonomy" id="3708"/>
    <lineage>
        <taxon>Eukaryota</taxon>
        <taxon>Viridiplantae</taxon>
        <taxon>Streptophyta</taxon>
        <taxon>Embryophyta</taxon>
        <taxon>Tracheophyta</taxon>
        <taxon>Spermatophyta</taxon>
        <taxon>Magnoliopsida</taxon>
        <taxon>eudicotyledons</taxon>
        <taxon>Gunneridae</taxon>
        <taxon>Pentapetalae</taxon>
        <taxon>rosids</taxon>
        <taxon>malvids</taxon>
        <taxon>Brassicales</taxon>
        <taxon>Brassicaceae</taxon>
        <taxon>Brassiceae</taxon>
        <taxon>Brassica</taxon>
    </lineage>
</organism>
<evidence type="ECO:0000313" key="1">
    <source>
        <dbReference type="EMBL" id="KAH0900117.1"/>
    </source>
</evidence>
<accession>A0ABQ8B5P5</accession>
<keyword evidence="2" id="KW-1185">Reference proteome</keyword>
<protein>
    <submittedName>
        <fullName evidence="1">Uncharacterized protein</fullName>
    </submittedName>
</protein>
<gene>
    <name evidence="1" type="ORF">HID58_049685</name>
</gene>
<dbReference type="Proteomes" id="UP000824890">
    <property type="component" value="Unassembled WGS sequence"/>
</dbReference>
<dbReference type="EMBL" id="JAGKQM010000012">
    <property type="protein sequence ID" value="KAH0900117.1"/>
    <property type="molecule type" value="Genomic_DNA"/>
</dbReference>
<name>A0ABQ8B5P5_BRANA</name>
<evidence type="ECO:0000313" key="2">
    <source>
        <dbReference type="Proteomes" id="UP000824890"/>
    </source>
</evidence>
<comment type="caution">
    <text evidence="1">The sequence shown here is derived from an EMBL/GenBank/DDBJ whole genome shotgun (WGS) entry which is preliminary data.</text>
</comment>
<sequence length="478" mass="55444">MCSNWSLCSKQPLRPRFRSPLLMLCPQEGGCRLYNPKEDRWRRVTFRGINSYETHTCLGVSHQRIVLPRLETPRGGPHEIKRGGENKFKENLIKRGTAFAWGHHTRKDLRDLNISYDKNRDYVVVRRVSNCQYLGFCKKGDVHYREITLHMDVRRELQGVYDFVLKGYNLYFLSTLHKFPMAMPRMSEADEKAMYGDKAFSYSFNGIPCFSISELTSQPLESLGSFACTRGQRDAKDLDPGTLDRWLVEVMRLCFFDLGITVPADHSLGIEPNSIYFTRHDRRFNHMKRSTPCINVCVYRTSNAIAMWFLPSRSFVSFLLCYFHSHADTEVFWDVTDFPIRTDRSYLETLRSVLASNGYTGELKIKAYGEKKPDNLGDGVTFLLKREKFSRLSRMLVDIGLWELDTTRLSACTPKNVMVIAENIDEDTDFEKIKRVKLPSASFIWIWKDLLAGKKPMSSEKLSSLRCKAPFERAWAEI</sequence>